<accession>A0A814F8M3</accession>
<dbReference type="EMBL" id="CAJNOI010000096">
    <property type="protein sequence ID" value="CAF1051583.1"/>
    <property type="molecule type" value="Genomic_DNA"/>
</dbReference>
<dbReference type="InterPro" id="IPR002130">
    <property type="entry name" value="Cyclophilin-type_PPIase_dom"/>
</dbReference>
<dbReference type="SUPFAM" id="SSF50978">
    <property type="entry name" value="WD40 repeat-like"/>
    <property type="match status" value="1"/>
</dbReference>
<dbReference type="CDD" id="cd01927">
    <property type="entry name" value="cyclophilin_WD40"/>
    <property type="match status" value="1"/>
</dbReference>
<dbReference type="InterPro" id="IPR015943">
    <property type="entry name" value="WD40/YVTN_repeat-like_dom_sf"/>
</dbReference>
<dbReference type="Gene3D" id="2.130.10.10">
    <property type="entry name" value="YVTN repeat-like/Quinoprotein amine dehydrogenase"/>
    <property type="match status" value="1"/>
</dbReference>
<keyword evidence="3 7" id="KW-0853">WD repeat</keyword>
<evidence type="ECO:0000313" key="11">
    <source>
        <dbReference type="EMBL" id="CAF0981705.1"/>
    </source>
</evidence>
<evidence type="ECO:0000313" key="13">
    <source>
        <dbReference type="EMBL" id="CAF1051583.1"/>
    </source>
</evidence>
<keyword evidence="14" id="KW-1185">Reference proteome</keyword>
<feature type="region of interest" description="Disordered" evidence="9">
    <location>
        <begin position="503"/>
        <end position="525"/>
    </location>
</feature>
<name>A0A814F8M3_9BILA</name>
<keyword evidence="5" id="KW-0697">Rotamase</keyword>
<keyword evidence="4" id="KW-0677">Repeat</keyword>
<dbReference type="Proteomes" id="UP000663877">
    <property type="component" value="Unassembled WGS sequence"/>
</dbReference>
<dbReference type="GO" id="GO:0003755">
    <property type="term" value="F:peptidyl-prolyl cis-trans isomerase activity"/>
    <property type="evidence" value="ECO:0007669"/>
    <property type="project" value="UniProtKB-KW"/>
</dbReference>
<feature type="compositionally biased region" description="Basic and acidic residues" evidence="9">
    <location>
        <begin position="1"/>
        <end position="32"/>
    </location>
</feature>
<organism evidence="11 14">
    <name type="scientific">Adineta steineri</name>
    <dbReference type="NCBI Taxonomy" id="433720"/>
    <lineage>
        <taxon>Eukaryota</taxon>
        <taxon>Metazoa</taxon>
        <taxon>Spiralia</taxon>
        <taxon>Gnathifera</taxon>
        <taxon>Rotifera</taxon>
        <taxon>Eurotatoria</taxon>
        <taxon>Bdelloidea</taxon>
        <taxon>Adinetida</taxon>
        <taxon>Adinetidae</taxon>
        <taxon>Adineta</taxon>
    </lineage>
</organism>
<comment type="catalytic activity">
    <reaction evidence="1">
        <text>[protein]-peptidylproline (omega=180) = [protein]-peptidylproline (omega=0)</text>
        <dbReference type="Rhea" id="RHEA:16237"/>
        <dbReference type="Rhea" id="RHEA-COMP:10747"/>
        <dbReference type="Rhea" id="RHEA-COMP:10748"/>
        <dbReference type="ChEBI" id="CHEBI:83833"/>
        <dbReference type="ChEBI" id="CHEBI:83834"/>
        <dbReference type="EC" id="5.2.1.8"/>
    </reaction>
</comment>
<dbReference type="EMBL" id="CAJNOM010000072">
    <property type="protein sequence ID" value="CAF0981705.1"/>
    <property type="molecule type" value="Genomic_DNA"/>
</dbReference>
<evidence type="ECO:0000259" key="10">
    <source>
        <dbReference type="PROSITE" id="PS50072"/>
    </source>
</evidence>
<evidence type="ECO:0000256" key="6">
    <source>
        <dbReference type="ARBA" id="ARBA00023235"/>
    </source>
</evidence>
<dbReference type="OrthoDB" id="10264753at2759"/>
<dbReference type="PROSITE" id="PS00170">
    <property type="entry name" value="CSA_PPIASE_1"/>
    <property type="match status" value="1"/>
</dbReference>
<dbReference type="InterPro" id="IPR044666">
    <property type="entry name" value="Cyclophilin_A-like"/>
</dbReference>
<sequence length="695" mass="80139">MSGKMHRENVDKDSEVGDRDRHRRTAQSDRGRSSSPPTSKRVRKTEEHVEKELINELSSHNDNEFNRKEKHQQGSTQLDNLYASFLPSSNYYERSYMHRDVVTHLIVTQTDFLITGSQDGHIKFWKIITPDYIKQQQTAATYQAKSNDEKDPNSNNIPGPIEFVKHFRAHLGPILTLCTNSSGTLLCSSCSDRTVKMFDVLAFDMITMVKLEFIPLVCSFVHSPRQALSTLAISDSQSSFIYLYDGRTLNIKEPISIISKIGHASPVTIISYCPKYDLAISCDQSSIINYWSPNHLQNLPQEILFESKLDTDLFELVKRKLIPLTLEFNSTGDQFALLGKSSTQRKLFLFDTLKGKILKIFDEHLEVYKQLHERLQTKQQQQQQQQNEDNNNKKLNLNMLNNVEYSRHLTIEKDLEKNDLVYSSINLQFDSSGTYLFYTTLYGIKMLNLRTNSIRHFFGTTENARFIRLALYQTQKSANNDFNSTILFTNAYKKNRFYLFTRNDPQDSRSEHDNDRDVYNEKPSREDILTATEEQALSSLSQSAIIHTTYGDIHLRLFPEYVPKTCENFIQHSKQSYYNNCIFHRVIKQFMIQTGDPLGNGTGGQSIWGKDFEDEFHPQLKHDRPYTLSMANAGPNTNGSQFFITVVPSPWLDNKHTIFGRVSKGMDVVEKISQAKTDRLDKPLDEIKIISISIK</sequence>
<keyword evidence="8" id="KW-0175">Coiled coil</keyword>
<feature type="compositionally biased region" description="Basic and acidic residues" evidence="9">
    <location>
        <begin position="57"/>
        <end position="67"/>
    </location>
</feature>
<dbReference type="GO" id="GO:0005634">
    <property type="term" value="C:nucleus"/>
    <property type="evidence" value="ECO:0007669"/>
    <property type="project" value="UniProtKB-ARBA"/>
</dbReference>
<evidence type="ECO:0000313" key="12">
    <source>
        <dbReference type="EMBL" id="CAF1012967.1"/>
    </source>
</evidence>
<dbReference type="PANTHER" id="PTHR45625">
    <property type="entry name" value="PEPTIDYL-PROLYL CIS-TRANS ISOMERASE-RELATED"/>
    <property type="match status" value="1"/>
</dbReference>
<dbReference type="InterPro" id="IPR029000">
    <property type="entry name" value="Cyclophilin-like_dom_sf"/>
</dbReference>
<comment type="caution">
    <text evidence="11">The sequence shown here is derived from an EMBL/GenBank/DDBJ whole genome shotgun (WGS) entry which is preliminary data.</text>
</comment>
<evidence type="ECO:0000256" key="2">
    <source>
        <dbReference type="ARBA" id="ARBA00013194"/>
    </source>
</evidence>
<evidence type="ECO:0000313" key="14">
    <source>
        <dbReference type="Proteomes" id="UP000663832"/>
    </source>
</evidence>
<proteinExistence type="predicted"/>
<evidence type="ECO:0000256" key="9">
    <source>
        <dbReference type="SAM" id="MobiDB-lite"/>
    </source>
</evidence>
<dbReference type="AlphaFoldDB" id="A0A814F8M3"/>
<dbReference type="Proteomes" id="UP000663832">
    <property type="component" value="Unassembled WGS sequence"/>
</dbReference>
<evidence type="ECO:0000256" key="1">
    <source>
        <dbReference type="ARBA" id="ARBA00000971"/>
    </source>
</evidence>
<dbReference type="Pfam" id="PF00160">
    <property type="entry name" value="Pro_isomerase"/>
    <property type="match status" value="1"/>
</dbReference>
<feature type="region of interest" description="Disordered" evidence="9">
    <location>
        <begin position="1"/>
        <end position="48"/>
    </location>
</feature>
<dbReference type="FunFam" id="2.40.100.10:FF:000003">
    <property type="entry name" value="Peptidylprolyl isomerase domain and WD repeat-containing 1"/>
    <property type="match status" value="1"/>
</dbReference>
<evidence type="ECO:0000256" key="7">
    <source>
        <dbReference type="PROSITE-ProRule" id="PRU00221"/>
    </source>
</evidence>
<dbReference type="SUPFAM" id="SSF50891">
    <property type="entry name" value="Cyclophilin-like"/>
    <property type="match status" value="1"/>
</dbReference>
<dbReference type="Pfam" id="PF00400">
    <property type="entry name" value="WD40"/>
    <property type="match status" value="2"/>
</dbReference>
<dbReference type="GO" id="GO:0006457">
    <property type="term" value="P:protein folding"/>
    <property type="evidence" value="ECO:0007669"/>
    <property type="project" value="InterPro"/>
</dbReference>
<feature type="domain" description="PPIase cyclophilin-type" evidence="10">
    <location>
        <begin position="540"/>
        <end position="694"/>
    </location>
</feature>
<dbReference type="EC" id="5.2.1.8" evidence="2"/>
<evidence type="ECO:0000256" key="5">
    <source>
        <dbReference type="ARBA" id="ARBA00023110"/>
    </source>
</evidence>
<feature type="region of interest" description="Disordered" evidence="9">
    <location>
        <begin position="57"/>
        <end position="76"/>
    </location>
</feature>
<dbReference type="EMBL" id="CAJNOM010000085">
    <property type="protein sequence ID" value="CAF1012967.1"/>
    <property type="molecule type" value="Genomic_DNA"/>
</dbReference>
<feature type="compositionally biased region" description="Basic and acidic residues" evidence="9">
    <location>
        <begin position="504"/>
        <end position="525"/>
    </location>
</feature>
<dbReference type="InterPro" id="IPR001680">
    <property type="entry name" value="WD40_rpt"/>
</dbReference>
<evidence type="ECO:0000256" key="3">
    <source>
        <dbReference type="ARBA" id="ARBA00022574"/>
    </source>
</evidence>
<dbReference type="SMART" id="SM00320">
    <property type="entry name" value="WD40"/>
    <property type="match status" value="3"/>
</dbReference>
<dbReference type="InterPro" id="IPR020892">
    <property type="entry name" value="Cyclophilin-type_PPIase_CS"/>
</dbReference>
<feature type="coiled-coil region" evidence="8">
    <location>
        <begin position="365"/>
        <end position="398"/>
    </location>
</feature>
<dbReference type="PANTHER" id="PTHR45625:SF4">
    <property type="entry name" value="PEPTIDYLPROLYL ISOMERASE DOMAIN AND WD REPEAT-CONTAINING PROTEIN 1"/>
    <property type="match status" value="1"/>
</dbReference>
<evidence type="ECO:0000256" key="8">
    <source>
        <dbReference type="SAM" id="Coils"/>
    </source>
</evidence>
<gene>
    <name evidence="13" type="ORF">BJG266_LOCUS18648</name>
    <name evidence="11" type="ORF">QVE165_LOCUS13898</name>
    <name evidence="12" type="ORF">QVE165_LOCUS15570</name>
</gene>
<dbReference type="PROSITE" id="PS50072">
    <property type="entry name" value="CSA_PPIASE_2"/>
    <property type="match status" value="1"/>
</dbReference>
<reference evidence="11" key="1">
    <citation type="submission" date="2021-02" db="EMBL/GenBank/DDBJ databases">
        <authorList>
            <person name="Nowell W R."/>
        </authorList>
    </citation>
    <scope>NUCLEOTIDE SEQUENCE</scope>
</reference>
<dbReference type="PRINTS" id="PR00153">
    <property type="entry name" value="CSAPPISMRASE"/>
</dbReference>
<keyword evidence="6" id="KW-0413">Isomerase</keyword>
<dbReference type="Gene3D" id="2.40.100.10">
    <property type="entry name" value="Cyclophilin-like"/>
    <property type="match status" value="1"/>
</dbReference>
<feature type="repeat" description="WD" evidence="7">
    <location>
        <begin position="95"/>
        <end position="135"/>
    </location>
</feature>
<protein>
    <recommendedName>
        <fullName evidence="2">peptidylprolyl isomerase</fullName>
        <ecNumber evidence="2">5.2.1.8</ecNumber>
    </recommendedName>
</protein>
<dbReference type="PROSITE" id="PS50082">
    <property type="entry name" value="WD_REPEATS_2"/>
    <property type="match status" value="1"/>
</dbReference>
<evidence type="ECO:0000256" key="4">
    <source>
        <dbReference type="ARBA" id="ARBA00022737"/>
    </source>
</evidence>
<dbReference type="InterPro" id="IPR036322">
    <property type="entry name" value="WD40_repeat_dom_sf"/>
</dbReference>